<keyword evidence="1" id="KW-0812">Transmembrane</keyword>
<accession>A0A0G1IXF7</accession>
<reference evidence="2 3" key="1">
    <citation type="journal article" date="2015" name="Nature">
        <title>rRNA introns, odd ribosomes, and small enigmatic genomes across a large radiation of phyla.</title>
        <authorList>
            <person name="Brown C.T."/>
            <person name="Hug L.A."/>
            <person name="Thomas B.C."/>
            <person name="Sharon I."/>
            <person name="Castelle C.J."/>
            <person name="Singh A."/>
            <person name="Wilkins M.J."/>
            <person name="Williams K.H."/>
            <person name="Banfield J.F."/>
        </authorList>
    </citation>
    <scope>NUCLEOTIDE SEQUENCE [LARGE SCALE GENOMIC DNA]</scope>
</reference>
<feature type="transmembrane region" description="Helical" evidence="1">
    <location>
        <begin position="47"/>
        <end position="63"/>
    </location>
</feature>
<keyword evidence="1" id="KW-0472">Membrane</keyword>
<sequence>MNIKGISITYDPVKEPIKRFTVKWDLEGEHPPSVEKLVEFVLGARKFIAKAIWWLFLVFVGFGRSEFDRNKV</sequence>
<name>A0A0G1IXF7_9BACT</name>
<evidence type="ECO:0000256" key="1">
    <source>
        <dbReference type="SAM" id="Phobius"/>
    </source>
</evidence>
<evidence type="ECO:0000313" key="3">
    <source>
        <dbReference type="Proteomes" id="UP000033945"/>
    </source>
</evidence>
<comment type="caution">
    <text evidence="2">The sequence shown here is derived from an EMBL/GenBank/DDBJ whole genome shotgun (WGS) entry which is preliminary data.</text>
</comment>
<gene>
    <name evidence="2" type="ORF">UW55_C0001G0053</name>
</gene>
<dbReference type="Proteomes" id="UP000033945">
    <property type="component" value="Unassembled WGS sequence"/>
</dbReference>
<dbReference type="AlphaFoldDB" id="A0A0G1IXF7"/>
<keyword evidence="1" id="KW-1133">Transmembrane helix</keyword>
<evidence type="ECO:0000313" key="2">
    <source>
        <dbReference type="EMBL" id="KKT63760.1"/>
    </source>
</evidence>
<protein>
    <submittedName>
        <fullName evidence="2">Uncharacterized protein</fullName>
    </submittedName>
</protein>
<organism evidence="2 3">
    <name type="scientific">Candidatus Giovannonibacteria bacterium GW2011_GWA2_44_26</name>
    <dbReference type="NCBI Taxonomy" id="1618648"/>
    <lineage>
        <taxon>Bacteria</taxon>
        <taxon>Candidatus Giovannoniibacteriota</taxon>
    </lineage>
</organism>
<dbReference type="EMBL" id="LCIT01000001">
    <property type="protein sequence ID" value="KKT63760.1"/>
    <property type="molecule type" value="Genomic_DNA"/>
</dbReference>
<proteinExistence type="predicted"/>